<evidence type="ECO:0000313" key="2">
    <source>
        <dbReference type="EMBL" id="GJC86958.1"/>
    </source>
</evidence>
<dbReference type="EMBL" id="BPPX01000024">
    <property type="protein sequence ID" value="GJC86958.1"/>
    <property type="molecule type" value="Genomic_DNA"/>
</dbReference>
<proteinExistence type="predicted"/>
<reference evidence="2 3" key="1">
    <citation type="submission" date="2021-07" db="EMBL/GenBank/DDBJ databases">
        <title>Genome data of Colletotrichum spaethianum.</title>
        <authorList>
            <person name="Utami Y.D."/>
            <person name="Hiruma K."/>
        </authorList>
    </citation>
    <scope>NUCLEOTIDE SEQUENCE [LARGE SCALE GENOMIC DNA]</scope>
    <source>
        <strain evidence="2 3">MAFF 242679</strain>
    </source>
</reference>
<protein>
    <submittedName>
        <fullName evidence="2">Uncharacterized protein</fullName>
    </submittedName>
</protein>
<feature type="region of interest" description="Disordered" evidence="1">
    <location>
        <begin position="87"/>
        <end position="118"/>
    </location>
</feature>
<organism evidence="2 3">
    <name type="scientific">Colletotrichum liriopes</name>
    <dbReference type="NCBI Taxonomy" id="708192"/>
    <lineage>
        <taxon>Eukaryota</taxon>
        <taxon>Fungi</taxon>
        <taxon>Dikarya</taxon>
        <taxon>Ascomycota</taxon>
        <taxon>Pezizomycotina</taxon>
        <taxon>Sordariomycetes</taxon>
        <taxon>Hypocreomycetidae</taxon>
        <taxon>Glomerellales</taxon>
        <taxon>Glomerellaceae</taxon>
        <taxon>Colletotrichum</taxon>
        <taxon>Colletotrichum spaethianum species complex</taxon>
    </lineage>
</organism>
<dbReference type="Proteomes" id="UP001055172">
    <property type="component" value="Unassembled WGS sequence"/>
</dbReference>
<evidence type="ECO:0000256" key="1">
    <source>
        <dbReference type="SAM" id="MobiDB-lite"/>
    </source>
</evidence>
<keyword evidence="3" id="KW-1185">Reference proteome</keyword>
<feature type="region of interest" description="Disordered" evidence="1">
    <location>
        <begin position="1"/>
        <end position="31"/>
    </location>
</feature>
<gene>
    <name evidence="2" type="ORF">ColLi_09796</name>
</gene>
<accession>A0AA37GTF4</accession>
<name>A0AA37GTF4_9PEZI</name>
<comment type="caution">
    <text evidence="2">The sequence shown here is derived from an EMBL/GenBank/DDBJ whole genome shotgun (WGS) entry which is preliminary data.</text>
</comment>
<sequence length="118" mass="12288">MTEGDDEGEGKALADADRPRVASGRQVARGKARSKKMVTAAGFCCDMVGLRKLLREQTLGAGDVMALLIVAHTRSAWELQCGTAQRPLAAPGSLRPTEEPSLESLGSTLVGIPASAPT</sequence>
<evidence type="ECO:0000313" key="3">
    <source>
        <dbReference type="Proteomes" id="UP001055172"/>
    </source>
</evidence>
<feature type="compositionally biased region" description="Basic and acidic residues" evidence="1">
    <location>
        <begin position="9"/>
        <end position="20"/>
    </location>
</feature>
<dbReference type="AlphaFoldDB" id="A0AA37GTF4"/>